<dbReference type="GO" id="GO:0012505">
    <property type="term" value="C:endomembrane system"/>
    <property type="evidence" value="ECO:0007669"/>
    <property type="project" value="UniProtKB-SubCell"/>
</dbReference>
<comment type="subcellular location">
    <subcellularLocation>
        <location evidence="1">Endomembrane system</location>
    </subcellularLocation>
</comment>
<evidence type="ECO:0000313" key="17">
    <source>
        <dbReference type="Proteomes" id="UP000011087"/>
    </source>
</evidence>
<dbReference type="PANTHER" id="PTHR24416">
    <property type="entry name" value="TYROSINE-PROTEIN KINASE RECEPTOR"/>
    <property type="match status" value="1"/>
</dbReference>
<dbReference type="PANTHER" id="PTHR24416:SF600">
    <property type="entry name" value="PDGF- AND VEGF-RECEPTOR RELATED, ISOFORM J"/>
    <property type="match status" value="1"/>
</dbReference>
<dbReference type="Pfam" id="PF13920">
    <property type="entry name" value="zf-C3HC4_3"/>
    <property type="match status" value="1"/>
</dbReference>
<dbReference type="Gene3D" id="3.30.40.10">
    <property type="entry name" value="Zinc/RING finger domain, C3HC4 (zinc finger)"/>
    <property type="match status" value="1"/>
</dbReference>
<keyword evidence="10" id="KW-0479">Metal-binding</keyword>
<dbReference type="SUPFAM" id="SSF57850">
    <property type="entry name" value="RING/U-box"/>
    <property type="match status" value="1"/>
</dbReference>
<evidence type="ECO:0008006" key="18">
    <source>
        <dbReference type="Google" id="ProtNLM"/>
    </source>
</evidence>
<protein>
    <recommendedName>
        <fullName evidence="18">Non-specific protein-tyrosine kinase</fullName>
    </recommendedName>
</protein>
<feature type="active site" description="Proton acceptor" evidence="8">
    <location>
        <position position="265"/>
    </location>
</feature>
<feature type="transmembrane region" description="Helical" evidence="12">
    <location>
        <begin position="30"/>
        <end position="51"/>
    </location>
</feature>
<dbReference type="InterPro" id="IPR020635">
    <property type="entry name" value="Tyr_kinase_cat_dom"/>
</dbReference>
<evidence type="ECO:0000256" key="6">
    <source>
        <dbReference type="ARBA" id="ARBA00023136"/>
    </source>
</evidence>
<keyword evidence="7" id="KW-0829">Tyrosine-protein kinase</keyword>
<dbReference type="GO" id="GO:0005886">
    <property type="term" value="C:plasma membrane"/>
    <property type="evidence" value="ECO:0007669"/>
    <property type="project" value="TreeGrafter"/>
</dbReference>
<dbReference type="PROSITE" id="PS50011">
    <property type="entry name" value="PROTEIN_KINASE_DOM"/>
    <property type="match status" value="1"/>
</dbReference>
<evidence type="ECO:0000259" key="14">
    <source>
        <dbReference type="PROSITE" id="PS50089"/>
    </source>
</evidence>
<dbReference type="GO" id="GO:0004714">
    <property type="term" value="F:transmembrane receptor protein tyrosine kinase activity"/>
    <property type="evidence" value="ECO:0007669"/>
    <property type="project" value="TreeGrafter"/>
</dbReference>
<reference evidence="15 17" key="1">
    <citation type="journal article" date="2012" name="Nature">
        <title>Algal genomes reveal evolutionary mosaicism and the fate of nucleomorphs.</title>
        <authorList>
            <consortium name="DOE Joint Genome Institute"/>
            <person name="Curtis B.A."/>
            <person name="Tanifuji G."/>
            <person name="Burki F."/>
            <person name="Gruber A."/>
            <person name="Irimia M."/>
            <person name="Maruyama S."/>
            <person name="Arias M.C."/>
            <person name="Ball S.G."/>
            <person name="Gile G.H."/>
            <person name="Hirakawa Y."/>
            <person name="Hopkins J.F."/>
            <person name="Kuo A."/>
            <person name="Rensing S.A."/>
            <person name="Schmutz J."/>
            <person name="Symeonidi A."/>
            <person name="Elias M."/>
            <person name="Eveleigh R.J."/>
            <person name="Herman E.K."/>
            <person name="Klute M.J."/>
            <person name="Nakayama T."/>
            <person name="Obornik M."/>
            <person name="Reyes-Prieto A."/>
            <person name="Armbrust E.V."/>
            <person name="Aves S.J."/>
            <person name="Beiko R.G."/>
            <person name="Coutinho P."/>
            <person name="Dacks J.B."/>
            <person name="Durnford D.G."/>
            <person name="Fast N.M."/>
            <person name="Green B.R."/>
            <person name="Grisdale C.J."/>
            <person name="Hempel F."/>
            <person name="Henrissat B."/>
            <person name="Hoppner M.P."/>
            <person name="Ishida K."/>
            <person name="Kim E."/>
            <person name="Koreny L."/>
            <person name="Kroth P.G."/>
            <person name="Liu Y."/>
            <person name="Malik S.B."/>
            <person name="Maier U.G."/>
            <person name="McRose D."/>
            <person name="Mock T."/>
            <person name="Neilson J.A."/>
            <person name="Onodera N.T."/>
            <person name="Poole A.M."/>
            <person name="Pritham E.J."/>
            <person name="Richards T.A."/>
            <person name="Rocap G."/>
            <person name="Roy S.W."/>
            <person name="Sarai C."/>
            <person name="Schaack S."/>
            <person name="Shirato S."/>
            <person name="Slamovits C.H."/>
            <person name="Spencer D.F."/>
            <person name="Suzuki S."/>
            <person name="Worden A.Z."/>
            <person name="Zauner S."/>
            <person name="Barry K."/>
            <person name="Bell C."/>
            <person name="Bharti A.K."/>
            <person name="Crow J.A."/>
            <person name="Grimwood J."/>
            <person name="Kramer R."/>
            <person name="Lindquist E."/>
            <person name="Lucas S."/>
            <person name="Salamov A."/>
            <person name="McFadden G.I."/>
            <person name="Lane C.E."/>
            <person name="Keeling P.J."/>
            <person name="Gray M.W."/>
            <person name="Grigoriev I.V."/>
            <person name="Archibald J.M."/>
        </authorList>
    </citation>
    <scope>NUCLEOTIDE SEQUENCE</scope>
    <source>
        <strain evidence="15 17">CCMP2712</strain>
    </source>
</reference>
<dbReference type="STRING" id="905079.L1JVG3"/>
<evidence type="ECO:0000313" key="15">
    <source>
        <dbReference type="EMBL" id="EKX52367.1"/>
    </source>
</evidence>
<feature type="domain" description="RING-type" evidence="14">
    <location>
        <begin position="434"/>
        <end position="471"/>
    </location>
</feature>
<dbReference type="GO" id="GO:0005524">
    <property type="term" value="F:ATP binding"/>
    <property type="evidence" value="ECO:0007669"/>
    <property type="project" value="UniProtKB-KW"/>
</dbReference>
<dbReference type="InterPro" id="IPR011009">
    <property type="entry name" value="Kinase-like_dom_sf"/>
</dbReference>
<dbReference type="GO" id="GO:0050793">
    <property type="term" value="P:regulation of developmental process"/>
    <property type="evidence" value="ECO:0007669"/>
    <property type="project" value="UniProtKB-ARBA"/>
</dbReference>
<evidence type="ECO:0000259" key="13">
    <source>
        <dbReference type="PROSITE" id="PS50011"/>
    </source>
</evidence>
<keyword evidence="11" id="KW-0863">Zinc-finger</keyword>
<dbReference type="GeneID" id="17308905"/>
<reference evidence="16" key="3">
    <citation type="submission" date="2016-03" db="UniProtKB">
        <authorList>
            <consortium name="EnsemblProtists"/>
        </authorList>
    </citation>
    <scope>IDENTIFICATION</scope>
</reference>
<dbReference type="eggNOG" id="KOG1026">
    <property type="taxonomic scope" value="Eukaryota"/>
</dbReference>
<keyword evidence="11" id="KW-0862">Zinc</keyword>
<dbReference type="GO" id="GO:0007169">
    <property type="term" value="P:cell surface receptor protein tyrosine kinase signaling pathway"/>
    <property type="evidence" value="ECO:0007669"/>
    <property type="project" value="TreeGrafter"/>
</dbReference>
<dbReference type="OMA" id="NINCACR"/>
<dbReference type="EMBL" id="JH992973">
    <property type="protein sequence ID" value="EKX52367.1"/>
    <property type="molecule type" value="Genomic_DNA"/>
</dbReference>
<dbReference type="EnsemblProtists" id="EKX52367">
    <property type="protein sequence ID" value="EKX52367"/>
    <property type="gene ID" value="GUITHDRAFT_102268"/>
</dbReference>
<organism evidence="15">
    <name type="scientific">Guillardia theta (strain CCMP2712)</name>
    <name type="common">Cryptophyte</name>
    <dbReference type="NCBI Taxonomy" id="905079"/>
    <lineage>
        <taxon>Eukaryota</taxon>
        <taxon>Cryptophyceae</taxon>
        <taxon>Pyrenomonadales</taxon>
        <taxon>Geminigeraceae</taxon>
        <taxon>Guillardia</taxon>
    </lineage>
</organism>
<keyword evidence="3 9" id="KW-0547">Nucleotide-binding</keyword>
<dbReference type="OrthoDB" id="28230at2759"/>
<dbReference type="GO" id="GO:0008270">
    <property type="term" value="F:zinc ion binding"/>
    <property type="evidence" value="ECO:0007669"/>
    <property type="project" value="UniProtKB-KW"/>
</dbReference>
<dbReference type="Pfam" id="PF07714">
    <property type="entry name" value="PK_Tyr_Ser-Thr"/>
    <property type="match status" value="1"/>
</dbReference>
<reference evidence="17" key="2">
    <citation type="submission" date="2012-11" db="EMBL/GenBank/DDBJ databases">
        <authorList>
            <person name="Kuo A."/>
            <person name="Curtis B.A."/>
            <person name="Tanifuji G."/>
            <person name="Burki F."/>
            <person name="Gruber A."/>
            <person name="Irimia M."/>
            <person name="Maruyama S."/>
            <person name="Arias M.C."/>
            <person name="Ball S.G."/>
            <person name="Gile G.H."/>
            <person name="Hirakawa Y."/>
            <person name="Hopkins J.F."/>
            <person name="Rensing S.A."/>
            <person name="Schmutz J."/>
            <person name="Symeonidi A."/>
            <person name="Elias M."/>
            <person name="Eveleigh R.J."/>
            <person name="Herman E.K."/>
            <person name="Klute M.J."/>
            <person name="Nakayama T."/>
            <person name="Obornik M."/>
            <person name="Reyes-Prieto A."/>
            <person name="Armbrust E.V."/>
            <person name="Aves S.J."/>
            <person name="Beiko R.G."/>
            <person name="Coutinho P."/>
            <person name="Dacks J.B."/>
            <person name="Durnford D.G."/>
            <person name="Fast N.M."/>
            <person name="Green B.R."/>
            <person name="Grisdale C."/>
            <person name="Hempe F."/>
            <person name="Henrissat B."/>
            <person name="Hoppner M.P."/>
            <person name="Ishida K.-I."/>
            <person name="Kim E."/>
            <person name="Koreny L."/>
            <person name="Kroth P.G."/>
            <person name="Liu Y."/>
            <person name="Malik S.-B."/>
            <person name="Maier U.G."/>
            <person name="McRose D."/>
            <person name="Mock T."/>
            <person name="Neilson J.A."/>
            <person name="Onodera N.T."/>
            <person name="Poole A.M."/>
            <person name="Pritham E.J."/>
            <person name="Richards T.A."/>
            <person name="Rocap G."/>
            <person name="Roy S.W."/>
            <person name="Sarai C."/>
            <person name="Schaack S."/>
            <person name="Shirato S."/>
            <person name="Slamovits C.H."/>
            <person name="Spencer D.F."/>
            <person name="Suzuki S."/>
            <person name="Worden A.Z."/>
            <person name="Zauner S."/>
            <person name="Barry K."/>
            <person name="Bell C."/>
            <person name="Bharti A.K."/>
            <person name="Crow J.A."/>
            <person name="Grimwood J."/>
            <person name="Kramer R."/>
            <person name="Lindquist E."/>
            <person name="Lucas S."/>
            <person name="Salamov A."/>
            <person name="McFadden G.I."/>
            <person name="Lane C.E."/>
            <person name="Keeling P.J."/>
            <person name="Gray M.W."/>
            <person name="Grigoriev I.V."/>
            <person name="Archibald J.M."/>
        </authorList>
    </citation>
    <scope>NUCLEOTIDE SEQUENCE</scope>
    <source>
        <strain evidence="17">CCMP2712</strain>
    </source>
</reference>
<dbReference type="CDD" id="cd00192">
    <property type="entry name" value="PTKc"/>
    <property type="match status" value="1"/>
</dbReference>
<dbReference type="InterPro" id="IPR008266">
    <property type="entry name" value="Tyr_kinase_AS"/>
</dbReference>
<evidence type="ECO:0000256" key="8">
    <source>
        <dbReference type="PIRSR" id="PIRSR000615-1"/>
    </source>
</evidence>
<feature type="binding site" evidence="10">
    <location>
        <position position="270"/>
    </location>
    <ligand>
        <name>Mg(2+)</name>
        <dbReference type="ChEBI" id="CHEBI:18420"/>
    </ligand>
</feature>
<dbReference type="SMART" id="SM00219">
    <property type="entry name" value="TyrKc"/>
    <property type="match status" value="1"/>
</dbReference>
<dbReference type="PROSITE" id="PS00109">
    <property type="entry name" value="PROTEIN_KINASE_TYR"/>
    <property type="match status" value="1"/>
</dbReference>
<dbReference type="AlphaFoldDB" id="L1JVG3"/>
<dbReference type="Proteomes" id="UP000011087">
    <property type="component" value="Unassembled WGS sequence"/>
</dbReference>
<dbReference type="KEGG" id="gtt:GUITHDRAFT_102268"/>
<sequence length="481" mass="53533">MLFLIQPPPFQSPAAARIPTSTASPSKSSVTTIVVITVVIPTVLVALLLVYRKYRKSSTFASDSRGIQGKFSDREAATAARCIEIECETSNVLSSKSEVRETNSVERKELKETEQHVVVSQPSRGIPSVNFEAFTDVRQIGSGSFKLVYKARWQQPNGGSSEVAIQRIRGSGSTGRREEFEQEVKIFQHLGLHPNLLRLLAITIEPGSCDYCMVTDFASQGSLDVVLSSLAEERKTLSLLVQLQVARQVCDGMVQLSLHQVVHRDLAARNVLVFRLNAQNHLDVNVKIADYGLSVMSARGYGERYAASFSTAGSTTRPIRWMAPESIERRQYSEKSDVWAFGVTLWEIWTYGKVPYCTVTDDSLVGSKVLGGVRLPSPPSCPAAVYSIMLECWREQKSERPRFSDLHRKLQQQHDAAVAESLREDEIDIDSQLCVICLEREAMWALIPCGHKCLCENHKEGAASRPCPICRSDPTSVYKIY</sequence>
<keyword evidence="6 12" id="KW-0472">Membrane</keyword>
<dbReference type="HOGENOM" id="CLU_000288_7_40_1"/>
<proteinExistence type="predicted"/>
<evidence type="ECO:0000256" key="3">
    <source>
        <dbReference type="ARBA" id="ARBA00022741"/>
    </source>
</evidence>
<evidence type="ECO:0000256" key="4">
    <source>
        <dbReference type="ARBA" id="ARBA00022777"/>
    </source>
</evidence>
<accession>L1JVG3</accession>
<feature type="domain" description="Protein kinase" evidence="13">
    <location>
        <begin position="134"/>
        <end position="410"/>
    </location>
</feature>
<dbReference type="InterPro" id="IPR000719">
    <property type="entry name" value="Prot_kinase_dom"/>
</dbReference>
<feature type="binding site" evidence="10">
    <location>
        <position position="290"/>
    </location>
    <ligand>
        <name>Mg(2+)</name>
        <dbReference type="ChEBI" id="CHEBI:18420"/>
    </ligand>
</feature>
<dbReference type="CDD" id="cd16649">
    <property type="entry name" value="mRING-HC-C3HC5_CGRF1-like"/>
    <property type="match status" value="1"/>
</dbReference>
<feature type="binding site" evidence="9">
    <location>
        <position position="269"/>
    </location>
    <ligand>
        <name>ATP</name>
        <dbReference type="ChEBI" id="CHEBI:30616"/>
    </ligand>
</feature>
<dbReference type="Gene3D" id="1.10.510.10">
    <property type="entry name" value="Transferase(Phosphotransferase) domain 1"/>
    <property type="match status" value="1"/>
</dbReference>
<evidence type="ECO:0000256" key="12">
    <source>
        <dbReference type="SAM" id="Phobius"/>
    </source>
</evidence>
<keyword evidence="12" id="KW-1133">Transmembrane helix</keyword>
<dbReference type="GO" id="GO:0048468">
    <property type="term" value="P:cell development"/>
    <property type="evidence" value="ECO:0007669"/>
    <property type="project" value="UniProtKB-ARBA"/>
</dbReference>
<dbReference type="InterPro" id="IPR001841">
    <property type="entry name" value="Znf_RING"/>
</dbReference>
<dbReference type="PaxDb" id="55529-EKX52367"/>
<evidence type="ECO:0000256" key="9">
    <source>
        <dbReference type="PIRSR" id="PIRSR000615-2"/>
    </source>
</evidence>
<dbReference type="PROSITE" id="PS50089">
    <property type="entry name" value="ZF_RING_2"/>
    <property type="match status" value="1"/>
</dbReference>
<keyword evidence="4" id="KW-0418">Kinase</keyword>
<keyword evidence="5 9" id="KW-0067">ATP-binding</keyword>
<dbReference type="InterPro" id="IPR050122">
    <property type="entry name" value="RTK"/>
</dbReference>
<dbReference type="SUPFAM" id="SSF56112">
    <property type="entry name" value="Protein kinase-like (PK-like)"/>
    <property type="match status" value="1"/>
</dbReference>
<name>L1JVG3_GUITC</name>
<dbReference type="FunFam" id="1.10.510.10:FF:001512">
    <property type="entry name" value="Receptor tyrosine-protein kinase erbB-2"/>
    <property type="match status" value="1"/>
</dbReference>
<evidence type="ECO:0000256" key="1">
    <source>
        <dbReference type="ARBA" id="ARBA00004308"/>
    </source>
</evidence>
<evidence type="ECO:0000256" key="7">
    <source>
        <dbReference type="ARBA" id="ARBA00023137"/>
    </source>
</evidence>
<keyword evidence="2" id="KW-0808">Transferase</keyword>
<keyword evidence="17" id="KW-1185">Reference proteome</keyword>
<evidence type="ECO:0000256" key="2">
    <source>
        <dbReference type="ARBA" id="ARBA00022679"/>
    </source>
</evidence>
<evidence type="ECO:0000256" key="5">
    <source>
        <dbReference type="ARBA" id="ARBA00022840"/>
    </source>
</evidence>
<dbReference type="GO" id="GO:0043235">
    <property type="term" value="C:receptor complex"/>
    <property type="evidence" value="ECO:0007669"/>
    <property type="project" value="TreeGrafter"/>
</dbReference>
<evidence type="ECO:0000313" key="16">
    <source>
        <dbReference type="EnsemblProtists" id="EKX52367"/>
    </source>
</evidence>
<keyword evidence="10" id="KW-0460">Magnesium</keyword>
<keyword evidence="12" id="KW-0812">Transmembrane</keyword>
<evidence type="ECO:0000256" key="10">
    <source>
        <dbReference type="PIRSR" id="PIRSR000615-3"/>
    </source>
</evidence>
<dbReference type="PRINTS" id="PR00109">
    <property type="entry name" value="TYRKINASE"/>
</dbReference>
<gene>
    <name evidence="15" type="ORF">GUITHDRAFT_102268</name>
</gene>
<dbReference type="RefSeq" id="XP_005839347.1">
    <property type="nucleotide sequence ID" value="XM_005839290.1"/>
</dbReference>
<evidence type="ECO:0000256" key="11">
    <source>
        <dbReference type="PROSITE-ProRule" id="PRU00175"/>
    </source>
</evidence>
<dbReference type="InterPro" id="IPR001245">
    <property type="entry name" value="Ser-Thr/Tyr_kinase_cat_dom"/>
</dbReference>
<dbReference type="InterPro" id="IPR013083">
    <property type="entry name" value="Znf_RING/FYVE/PHD"/>
</dbReference>